<dbReference type="InterPro" id="IPR001190">
    <property type="entry name" value="SRCR"/>
</dbReference>
<keyword evidence="5" id="KW-1185">Reference proteome</keyword>
<dbReference type="SUPFAM" id="SSF54001">
    <property type="entry name" value="Cysteine proteinases"/>
    <property type="match status" value="1"/>
</dbReference>
<protein>
    <recommendedName>
        <fullName evidence="3">SRCR domain-containing protein</fullName>
    </recommendedName>
</protein>
<accession>A0A835SMV7</accession>
<dbReference type="EMBL" id="JAEHOC010000092">
    <property type="protein sequence ID" value="KAG2422856.1"/>
    <property type="molecule type" value="Genomic_DNA"/>
</dbReference>
<dbReference type="Proteomes" id="UP000650467">
    <property type="component" value="Unassembled WGS sequence"/>
</dbReference>
<sequence>MRLGVRVADLANNGDSSSSYALPEEQVTRCKPQSELVTTEGSSGGACVGGWIGEVYMYAARNGLLRQHDWNNAVQSNGSAGVKVAFGPTSEFTRLAVYAWQLDVGSFSGEIKPDSGNFGYVQSSMRGSNGQTVLLPVCEDGWNDAAAAVACRASGFTGGRATKTNINGTSTVKQAGNKQLLVNVECGADRGADRQPQDTCPFRHTQLQENLDVPEFYKKRGIRITAWESVPPYERAVMQALANQPVVAVVHASPEWYGYDGDGYFMGNCSSNPTKANHAVLIVGYTPTAWILRNSWGTGWGDGGYMQLPRARGGRGANKCGILNGVSYPIMDGLPGEKRGDLVSTGFCKSMLKLELADVRAGITVRQLAARNSAALAEFTRVNSHLPANPDVAITDTFVNYYLPPCSRNPPEPPVPTTQCGTTYHITLDAASSASFNDDVAGSRNSSSTAYTAALLVILYVVCCSHQQ</sequence>
<dbReference type="SMART" id="SM00645">
    <property type="entry name" value="Pept_C1"/>
    <property type="match status" value="1"/>
</dbReference>
<dbReference type="GO" id="GO:0008234">
    <property type="term" value="F:cysteine-type peptidase activity"/>
    <property type="evidence" value="ECO:0007669"/>
    <property type="project" value="InterPro"/>
</dbReference>
<organism evidence="4 5">
    <name type="scientific">Chlamydomonas incerta</name>
    <dbReference type="NCBI Taxonomy" id="51695"/>
    <lineage>
        <taxon>Eukaryota</taxon>
        <taxon>Viridiplantae</taxon>
        <taxon>Chlorophyta</taxon>
        <taxon>core chlorophytes</taxon>
        <taxon>Chlorophyceae</taxon>
        <taxon>CS clade</taxon>
        <taxon>Chlamydomonadales</taxon>
        <taxon>Chlamydomonadaceae</taxon>
        <taxon>Chlamydomonas</taxon>
    </lineage>
</organism>
<dbReference type="OrthoDB" id="683764at2759"/>
<dbReference type="SUPFAM" id="SSF56487">
    <property type="entry name" value="SRCR-like"/>
    <property type="match status" value="1"/>
</dbReference>
<feature type="domain" description="SRCR" evidence="3">
    <location>
        <begin position="100"/>
        <end position="203"/>
    </location>
</feature>
<comment type="caution">
    <text evidence="4">The sequence shown here is derived from an EMBL/GenBank/DDBJ whole genome shotgun (WGS) entry which is preliminary data.</text>
</comment>
<name>A0A835SMV7_CHLIN</name>
<evidence type="ECO:0000313" key="5">
    <source>
        <dbReference type="Proteomes" id="UP000650467"/>
    </source>
</evidence>
<dbReference type="PANTHER" id="PTHR12411">
    <property type="entry name" value="CYSTEINE PROTEASE FAMILY C1-RELATED"/>
    <property type="match status" value="1"/>
</dbReference>
<evidence type="ECO:0000256" key="1">
    <source>
        <dbReference type="ARBA" id="ARBA00008455"/>
    </source>
</evidence>
<evidence type="ECO:0000259" key="3">
    <source>
        <dbReference type="PROSITE" id="PS50287"/>
    </source>
</evidence>
<dbReference type="InterPro" id="IPR038765">
    <property type="entry name" value="Papain-like_cys_pep_sf"/>
</dbReference>
<dbReference type="GO" id="GO:0016020">
    <property type="term" value="C:membrane"/>
    <property type="evidence" value="ECO:0007669"/>
    <property type="project" value="InterPro"/>
</dbReference>
<dbReference type="Gene3D" id="3.10.250.10">
    <property type="entry name" value="SRCR-like domain"/>
    <property type="match status" value="1"/>
</dbReference>
<dbReference type="AlphaFoldDB" id="A0A835SMV7"/>
<dbReference type="PROSITE" id="PS50287">
    <property type="entry name" value="SRCR_2"/>
    <property type="match status" value="1"/>
</dbReference>
<reference evidence="4" key="1">
    <citation type="journal article" date="2020" name="bioRxiv">
        <title>Comparative genomics of Chlamydomonas.</title>
        <authorList>
            <person name="Craig R.J."/>
            <person name="Hasan A.R."/>
            <person name="Ness R.W."/>
            <person name="Keightley P.D."/>
        </authorList>
    </citation>
    <scope>NUCLEOTIDE SEQUENCE</scope>
    <source>
        <strain evidence="4">SAG 7.73</strain>
    </source>
</reference>
<evidence type="ECO:0000256" key="2">
    <source>
        <dbReference type="ARBA" id="ARBA00023157"/>
    </source>
</evidence>
<dbReference type="InterPro" id="IPR000668">
    <property type="entry name" value="Peptidase_C1A_C"/>
</dbReference>
<gene>
    <name evidence="4" type="ORF">HXX76_011669</name>
</gene>
<proteinExistence type="inferred from homology"/>
<evidence type="ECO:0000313" key="4">
    <source>
        <dbReference type="EMBL" id="KAG2422856.1"/>
    </source>
</evidence>
<dbReference type="InterPro" id="IPR036772">
    <property type="entry name" value="SRCR-like_dom_sf"/>
</dbReference>
<dbReference type="GO" id="GO:0006508">
    <property type="term" value="P:proteolysis"/>
    <property type="evidence" value="ECO:0007669"/>
    <property type="project" value="InterPro"/>
</dbReference>
<dbReference type="Pfam" id="PF00112">
    <property type="entry name" value="Peptidase_C1"/>
    <property type="match status" value="1"/>
</dbReference>
<keyword evidence="2" id="KW-1015">Disulfide bond</keyword>
<comment type="similarity">
    <text evidence="1">Belongs to the peptidase C1 family.</text>
</comment>
<dbReference type="Gene3D" id="3.90.70.10">
    <property type="entry name" value="Cysteine proteinases"/>
    <property type="match status" value="1"/>
</dbReference>
<dbReference type="InterPro" id="IPR013128">
    <property type="entry name" value="Peptidase_C1A"/>
</dbReference>